<organism evidence="2 3">
    <name type="scientific">Culex pipiens pipiens</name>
    <name type="common">Northern house mosquito</name>
    <dbReference type="NCBI Taxonomy" id="38569"/>
    <lineage>
        <taxon>Eukaryota</taxon>
        <taxon>Metazoa</taxon>
        <taxon>Ecdysozoa</taxon>
        <taxon>Arthropoda</taxon>
        <taxon>Hexapoda</taxon>
        <taxon>Insecta</taxon>
        <taxon>Pterygota</taxon>
        <taxon>Neoptera</taxon>
        <taxon>Endopterygota</taxon>
        <taxon>Diptera</taxon>
        <taxon>Nematocera</taxon>
        <taxon>Culicoidea</taxon>
        <taxon>Culicidae</taxon>
        <taxon>Culicinae</taxon>
        <taxon>Culicini</taxon>
        <taxon>Culex</taxon>
        <taxon>Culex</taxon>
    </lineage>
</organism>
<reference evidence="2 3" key="1">
    <citation type="submission" date="2024-05" db="EMBL/GenBank/DDBJ databases">
        <title>Culex pipiens pipiens assembly and annotation.</title>
        <authorList>
            <person name="Alout H."/>
            <person name="Durand T."/>
        </authorList>
    </citation>
    <scope>NUCLEOTIDE SEQUENCE [LARGE SCALE GENOMIC DNA]</scope>
    <source>
        <strain evidence="2">HA-2024</strain>
        <tissue evidence="2">Whole body</tissue>
    </source>
</reference>
<dbReference type="EMBL" id="JBEHCU010006885">
    <property type="protein sequence ID" value="KAL1396003.1"/>
    <property type="molecule type" value="Genomic_DNA"/>
</dbReference>
<gene>
    <name evidence="2" type="ORF">pipiens_010831</name>
</gene>
<sequence length="91" mass="10220">MNTYNAKLQAEKTKQQQGTKLNAEPSGSDRIEIQLRIPDQLMAKQIMDKTIALLENTAAETADENEKAQALQCIKLIYRDNPHLCGLSKPH</sequence>
<feature type="region of interest" description="Disordered" evidence="1">
    <location>
        <begin position="1"/>
        <end position="27"/>
    </location>
</feature>
<comment type="caution">
    <text evidence="2">The sequence shown here is derived from an EMBL/GenBank/DDBJ whole genome shotgun (WGS) entry which is preliminary data.</text>
</comment>
<dbReference type="AlphaFoldDB" id="A0ABD1D8N7"/>
<evidence type="ECO:0000313" key="2">
    <source>
        <dbReference type="EMBL" id="KAL1396003.1"/>
    </source>
</evidence>
<keyword evidence="3" id="KW-1185">Reference proteome</keyword>
<accession>A0ABD1D8N7</accession>
<evidence type="ECO:0000256" key="1">
    <source>
        <dbReference type="SAM" id="MobiDB-lite"/>
    </source>
</evidence>
<evidence type="ECO:0000313" key="3">
    <source>
        <dbReference type="Proteomes" id="UP001562425"/>
    </source>
</evidence>
<name>A0ABD1D8N7_CULPP</name>
<dbReference type="Proteomes" id="UP001562425">
    <property type="component" value="Unassembled WGS sequence"/>
</dbReference>
<proteinExistence type="predicted"/>
<protein>
    <submittedName>
        <fullName evidence="2">Uncharacterized protein</fullName>
    </submittedName>
</protein>